<accession>A0ABT8PN84</accession>
<reference evidence="1" key="1">
    <citation type="submission" date="2023-07" db="EMBL/GenBank/DDBJ databases">
        <title>A collection of bacterial strains from the Burkholderia cepacia Research Laboratory and Repository.</title>
        <authorList>
            <person name="Lipuma J."/>
            <person name="Spilker T."/>
            <person name="Caverly L."/>
        </authorList>
    </citation>
    <scope>NUCLEOTIDE SEQUENCE</scope>
    <source>
        <strain evidence="1">AU42020</strain>
    </source>
</reference>
<name>A0ABT8PN84_9BURK</name>
<dbReference type="Pfam" id="PF19940">
    <property type="entry name" value="DUF6402"/>
    <property type="match status" value="1"/>
</dbReference>
<dbReference type="EMBL" id="JAUJSQ010000028">
    <property type="protein sequence ID" value="MDN7936522.1"/>
    <property type="molecule type" value="Genomic_DNA"/>
</dbReference>
<protein>
    <submittedName>
        <fullName evidence="1">DUF6402 family protein</fullName>
    </submittedName>
</protein>
<organism evidence="1 2">
    <name type="scientific">Burkholderia metallica</name>
    <dbReference type="NCBI Taxonomy" id="488729"/>
    <lineage>
        <taxon>Bacteria</taxon>
        <taxon>Pseudomonadati</taxon>
        <taxon>Pseudomonadota</taxon>
        <taxon>Betaproteobacteria</taxon>
        <taxon>Burkholderiales</taxon>
        <taxon>Burkholderiaceae</taxon>
        <taxon>Burkholderia</taxon>
        <taxon>Burkholderia cepacia complex</taxon>
    </lineage>
</organism>
<gene>
    <name evidence="1" type="ORF">QZM52_35155</name>
</gene>
<dbReference type="InterPro" id="IPR045646">
    <property type="entry name" value="DUF6402"/>
</dbReference>
<comment type="caution">
    <text evidence="1">The sequence shown here is derived from an EMBL/GenBank/DDBJ whole genome shotgun (WGS) entry which is preliminary data.</text>
</comment>
<evidence type="ECO:0000313" key="1">
    <source>
        <dbReference type="EMBL" id="MDN7936522.1"/>
    </source>
</evidence>
<keyword evidence="2" id="KW-1185">Reference proteome</keyword>
<dbReference type="RefSeq" id="WP_301757625.1">
    <property type="nucleotide sequence ID" value="NZ_JAUJSQ010000028.1"/>
</dbReference>
<dbReference type="Proteomes" id="UP001171606">
    <property type="component" value="Unassembled WGS sequence"/>
</dbReference>
<proteinExistence type="predicted"/>
<sequence>MGNNKIPYYKANRLLWKWARCEGIDGCEIVRETKLSMDQAPPPLPATPKPPEPARQSVKRLTHKDRVNKSLDDLLAVAEALARFKKWLDTPDTPKHSEPTPTAEREKKQTIAPLDIQEIPGAMRKLSMPVSARLMERWFAGALNYSPTDKDEALCINQDGQPYPADMYDMRSIKLEWILNYPRAKVQYLALQQRQRLITPRAVEALRKCLSRVRTPDATIDALSLCNGNLVELHNRFQFQFAGVESTFGQKLDEFILKRLTNSGIPDDLTGALGSFNIYAAVAYAEFNREARRATVTSIYLYVRDNYTFSDRSDNQSQYLGHWNHKRVVLVPAAGAAGIAGIPWLDYPVVVEGKRSRDNIYYPVRNKSFREWQRRHRRGGDFIIFSDYRCVTLPQPIEIVFS</sequence>
<evidence type="ECO:0000313" key="2">
    <source>
        <dbReference type="Proteomes" id="UP001171606"/>
    </source>
</evidence>